<keyword evidence="15" id="KW-1185">Reference proteome</keyword>
<feature type="domain" description="Peptidase M50" evidence="13">
    <location>
        <begin position="132"/>
        <end position="200"/>
    </location>
</feature>
<feature type="transmembrane region" description="Helical" evidence="12">
    <location>
        <begin position="47"/>
        <end position="66"/>
    </location>
</feature>
<protein>
    <recommendedName>
        <fullName evidence="13">Peptidase M50 domain-containing protein</fullName>
    </recommendedName>
</protein>
<dbReference type="EMBL" id="BOMI01000146">
    <property type="protein sequence ID" value="GID78442.1"/>
    <property type="molecule type" value="Genomic_DNA"/>
</dbReference>
<evidence type="ECO:0000256" key="12">
    <source>
        <dbReference type="SAM" id="Phobius"/>
    </source>
</evidence>
<comment type="subcellular location">
    <subcellularLocation>
        <location evidence="2">Membrane</location>
        <topology evidence="2">Multi-pass membrane protein</topology>
    </subcellularLocation>
</comment>
<gene>
    <name evidence="14" type="ORF">Ade02nite_70830</name>
</gene>
<keyword evidence="4" id="KW-0645">Protease</keyword>
<comment type="similarity">
    <text evidence="3">Belongs to the peptidase M50B family.</text>
</comment>
<feature type="domain" description="Peptidase M50" evidence="13">
    <location>
        <begin position="56"/>
        <end position="128"/>
    </location>
</feature>
<feature type="transmembrane region" description="Helical" evidence="12">
    <location>
        <begin position="187"/>
        <end position="206"/>
    </location>
</feature>
<name>A0ABQ3YEL1_9ACTN</name>
<dbReference type="Proteomes" id="UP000609879">
    <property type="component" value="Unassembled WGS sequence"/>
</dbReference>
<keyword evidence="8" id="KW-0862">Zinc</keyword>
<evidence type="ECO:0000313" key="15">
    <source>
        <dbReference type="Proteomes" id="UP000609879"/>
    </source>
</evidence>
<evidence type="ECO:0000313" key="14">
    <source>
        <dbReference type="EMBL" id="GID78442.1"/>
    </source>
</evidence>
<keyword evidence="6" id="KW-0479">Metal-binding</keyword>
<comment type="caution">
    <text evidence="14">The sequence shown here is derived from an EMBL/GenBank/DDBJ whole genome shotgun (WGS) entry which is preliminary data.</text>
</comment>
<feature type="transmembrane region" description="Helical" evidence="12">
    <location>
        <begin position="212"/>
        <end position="230"/>
    </location>
</feature>
<dbReference type="PANTHER" id="PTHR39188">
    <property type="entry name" value="MEMBRANE-ASSOCIATED ZINC METALLOPROTEASE M50B"/>
    <property type="match status" value="1"/>
</dbReference>
<keyword evidence="5 12" id="KW-0812">Transmembrane</keyword>
<evidence type="ECO:0000256" key="5">
    <source>
        <dbReference type="ARBA" id="ARBA00022692"/>
    </source>
</evidence>
<evidence type="ECO:0000256" key="2">
    <source>
        <dbReference type="ARBA" id="ARBA00004141"/>
    </source>
</evidence>
<reference evidence="14 15" key="1">
    <citation type="submission" date="2021-01" db="EMBL/GenBank/DDBJ databases">
        <title>Whole genome shotgun sequence of Actinoplanes deccanensis NBRC 13994.</title>
        <authorList>
            <person name="Komaki H."/>
            <person name="Tamura T."/>
        </authorList>
    </citation>
    <scope>NUCLEOTIDE SEQUENCE [LARGE SCALE GENOMIC DNA]</scope>
    <source>
        <strain evidence="14 15">NBRC 13994</strain>
    </source>
</reference>
<feature type="transmembrane region" description="Helical" evidence="12">
    <location>
        <begin position="107"/>
        <end position="129"/>
    </location>
</feature>
<accession>A0ABQ3YEL1</accession>
<organism evidence="14 15">
    <name type="scientific">Paractinoplanes deccanensis</name>
    <dbReference type="NCBI Taxonomy" id="113561"/>
    <lineage>
        <taxon>Bacteria</taxon>
        <taxon>Bacillati</taxon>
        <taxon>Actinomycetota</taxon>
        <taxon>Actinomycetes</taxon>
        <taxon>Micromonosporales</taxon>
        <taxon>Micromonosporaceae</taxon>
        <taxon>Paractinoplanes</taxon>
    </lineage>
</organism>
<evidence type="ECO:0000256" key="7">
    <source>
        <dbReference type="ARBA" id="ARBA00022801"/>
    </source>
</evidence>
<proteinExistence type="inferred from homology"/>
<dbReference type="PANTHER" id="PTHR39188:SF3">
    <property type="entry name" value="STAGE IV SPORULATION PROTEIN FB"/>
    <property type="match status" value="1"/>
</dbReference>
<sequence length="255" mass="26675">MRQSIRLGRPHGIPVGLHWSVLVIMLLLTQGLAVSLLPAMTGGYAPAGYWLASAGFAALLLVALLLHEYAHARAAQHYGLRVRSITLWMFGGVAELDGEPPHPRAELLIALAGPAASLATAGVLLLAVGPADSLRAGLLEAGLGWLAVMNIVLAVFNMLPGAPLDGGRALGAVIWWARGDRAAARRAAAVAGVVLGLVMALGGLFLSVATRSIAGLWLILLGWFLAAVAHDEEARLDRARRGEDVRAGADRGRRP</sequence>
<keyword evidence="11 12" id="KW-0472">Membrane</keyword>
<dbReference type="RefSeq" id="WP_203773359.1">
    <property type="nucleotide sequence ID" value="NZ_BAAABO010000038.1"/>
</dbReference>
<feature type="transmembrane region" description="Helical" evidence="12">
    <location>
        <begin position="21"/>
        <end position="41"/>
    </location>
</feature>
<evidence type="ECO:0000256" key="10">
    <source>
        <dbReference type="ARBA" id="ARBA00023049"/>
    </source>
</evidence>
<feature type="transmembrane region" description="Helical" evidence="12">
    <location>
        <begin position="141"/>
        <end position="159"/>
    </location>
</feature>
<keyword evidence="10" id="KW-0482">Metalloprotease</keyword>
<dbReference type="InterPro" id="IPR008915">
    <property type="entry name" value="Peptidase_M50"/>
</dbReference>
<evidence type="ECO:0000256" key="9">
    <source>
        <dbReference type="ARBA" id="ARBA00022989"/>
    </source>
</evidence>
<evidence type="ECO:0000256" key="11">
    <source>
        <dbReference type="ARBA" id="ARBA00023136"/>
    </source>
</evidence>
<evidence type="ECO:0000256" key="8">
    <source>
        <dbReference type="ARBA" id="ARBA00022833"/>
    </source>
</evidence>
<keyword evidence="9 12" id="KW-1133">Transmembrane helix</keyword>
<evidence type="ECO:0000256" key="4">
    <source>
        <dbReference type="ARBA" id="ARBA00022670"/>
    </source>
</evidence>
<comment type="cofactor">
    <cofactor evidence="1">
        <name>Zn(2+)</name>
        <dbReference type="ChEBI" id="CHEBI:29105"/>
    </cofactor>
</comment>
<evidence type="ECO:0000256" key="1">
    <source>
        <dbReference type="ARBA" id="ARBA00001947"/>
    </source>
</evidence>
<dbReference type="Pfam" id="PF02163">
    <property type="entry name" value="Peptidase_M50"/>
    <property type="match status" value="2"/>
</dbReference>
<keyword evidence="7" id="KW-0378">Hydrolase</keyword>
<evidence type="ECO:0000256" key="3">
    <source>
        <dbReference type="ARBA" id="ARBA00007931"/>
    </source>
</evidence>
<evidence type="ECO:0000259" key="13">
    <source>
        <dbReference type="Pfam" id="PF02163"/>
    </source>
</evidence>
<evidence type="ECO:0000256" key="6">
    <source>
        <dbReference type="ARBA" id="ARBA00022723"/>
    </source>
</evidence>